<accession>A0A1I1DJS4</accession>
<evidence type="ECO:0000256" key="5">
    <source>
        <dbReference type="ARBA" id="ARBA00023315"/>
    </source>
</evidence>
<dbReference type="GO" id="GO:0008360">
    <property type="term" value="P:regulation of cell shape"/>
    <property type="evidence" value="ECO:0007669"/>
    <property type="project" value="UniProtKB-KW"/>
</dbReference>
<dbReference type="Proteomes" id="UP000198639">
    <property type="component" value="Unassembled WGS sequence"/>
</dbReference>
<keyword evidence="5" id="KW-0012">Acyltransferase</keyword>
<reference evidence="9" key="1">
    <citation type="submission" date="2016-10" db="EMBL/GenBank/DDBJ databases">
        <authorList>
            <person name="Varghese N."/>
            <person name="Submissions S."/>
        </authorList>
    </citation>
    <scope>NUCLEOTIDE SEQUENCE [LARGE SCALE GENOMIC DNA]</scope>
    <source>
        <strain evidence="9">CGMCC 1.12041</strain>
    </source>
</reference>
<evidence type="ECO:0000313" key="8">
    <source>
        <dbReference type="EMBL" id="SFB75161.1"/>
    </source>
</evidence>
<organism evidence="8 9">
    <name type="scientific">Massilia yuzhufengensis</name>
    <dbReference type="NCBI Taxonomy" id="1164594"/>
    <lineage>
        <taxon>Bacteria</taxon>
        <taxon>Pseudomonadati</taxon>
        <taxon>Pseudomonadota</taxon>
        <taxon>Betaproteobacteria</taxon>
        <taxon>Burkholderiales</taxon>
        <taxon>Oxalobacteraceae</taxon>
        <taxon>Telluria group</taxon>
        <taxon>Massilia</taxon>
    </lineage>
</organism>
<dbReference type="OrthoDB" id="9773932at2"/>
<dbReference type="GO" id="GO:0009252">
    <property type="term" value="P:peptidoglycan biosynthetic process"/>
    <property type="evidence" value="ECO:0007669"/>
    <property type="project" value="UniProtKB-KW"/>
</dbReference>
<dbReference type="GO" id="GO:0071555">
    <property type="term" value="P:cell wall organization"/>
    <property type="evidence" value="ECO:0007669"/>
    <property type="project" value="UniProtKB-KW"/>
</dbReference>
<name>A0A1I1DJS4_9BURK</name>
<evidence type="ECO:0000256" key="2">
    <source>
        <dbReference type="ARBA" id="ARBA00022679"/>
    </source>
</evidence>
<dbReference type="RefSeq" id="WP_091870015.1">
    <property type="nucleotide sequence ID" value="NZ_FOLD01000001.1"/>
</dbReference>
<dbReference type="STRING" id="1164594.SAMN05216204_101247"/>
<dbReference type="PANTHER" id="PTHR36174:SF1">
    <property type="entry name" value="LIPID II:GLYCINE GLYCYLTRANSFERASE"/>
    <property type="match status" value="1"/>
</dbReference>
<dbReference type="InterPro" id="IPR050644">
    <property type="entry name" value="PG_Glycine_Bridge_Synth"/>
</dbReference>
<keyword evidence="3" id="KW-0133">Cell shape</keyword>
<dbReference type="AlphaFoldDB" id="A0A1I1DJS4"/>
<dbReference type="Gene3D" id="3.40.630.30">
    <property type="match status" value="2"/>
</dbReference>
<dbReference type="Pfam" id="PF13480">
    <property type="entry name" value="Acetyltransf_6"/>
    <property type="match status" value="1"/>
</dbReference>
<evidence type="ECO:0000256" key="6">
    <source>
        <dbReference type="ARBA" id="ARBA00023316"/>
    </source>
</evidence>
<dbReference type="InterPro" id="IPR017469">
    <property type="entry name" value="PEP-CTERM_FemAB-rel"/>
</dbReference>
<sequence>MNSIIEAAHARRAAPVIAAAPRTLHLLQPHERARWDGFVRACPDATFFHLSGWQQVLEQSFGIRTWFYYVQQDGVILGVLPLAQIKSRLFGHSLGAMPFCVYGGVAAIDAAARAMLDSAAHELAQELGAGHLEYRGMRRAHPDDPAWHTKELYVTFRKAISGDDEENLNAIPRKQRAMVRKGIKLGLQGRVEDNVERMFAAYAHSVHRLGTPVFPKKYFALLQQTFGDECEVRVIETADGRLVAAVLSFYWRDEVVPYYGGGTDLAREVAGNDFMYWNLMQAAAARGCRLFDFGRSKLGTGAYDFKKNWGFTAEPLPYEYKLYGATSLPDNNPLNPKYQLFIKLWKKLPLPLANALGPHIVKNLG</sequence>
<evidence type="ECO:0000256" key="3">
    <source>
        <dbReference type="ARBA" id="ARBA00022960"/>
    </source>
</evidence>
<evidence type="ECO:0000313" key="9">
    <source>
        <dbReference type="Proteomes" id="UP000198639"/>
    </source>
</evidence>
<keyword evidence="9" id="KW-1185">Reference proteome</keyword>
<dbReference type="EMBL" id="FOLD01000001">
    <property type="protein sequence ID" value="SFB75161.1"/>
    <property type="molecule type" value="Genomic_DNA"/>
</dbReference>
<dbReference type="SUPFAM" id="SSF55729">
    <property type="entry name" value="Acyl-CoA N-acyltransferases (Nat)"/>
    <property type="match status" value="1"/>
</dbReference>
<gene>
    <name evidence="8" type="ORF">SAMN05216204_101247</name>
</gene>
<protein>
    <submittedName>
        <fullName evidence="8">FemAB-related protein, PEP-CTERM system-associated</fullName>
    </submittedName>
</protein>
<keyword evidence="4" id="KW-0573">Peptidoglycan synthesis</keyword>
<evidence type="ECO:0000256" key="4">
    <source>
        <dbReference type="ARBA" id="ARBA00022984"/>
    </source>
</evidence>
<evidence type="ECO:0000259" key="7">
    <source>
        <dbReference type="Pfam" id="PF13480"/>
    </source>
</evidence>
<dbReference type="PROSITE" id="PS51191">
    <property type="entry name" value="FEMABX"/>
    <property type="match status" value="1"/>
</dbReference>
<feature type="domain" description="BioF2-like acetyltransferase" evidence="7">
    <location>
        <begin position="173"/>
        <end position="307"/>
    </location>
</feature>
<dbReference type="NCBIfam" id="TIGR03019">
    <property type="entry name" value="pepcterm_femAB"/>
    <property type="match status" value="1"/>
</dbReference>
<dbReference type="InterPro" id="IPR016181">
    <property type="entry name" value="Acyl_CoA_acyltransferase"/>
</dbReference>
<evidence type="ECO:0000256" key="1">
    <source>
        <dbReference type="ARBA" id="ARBA00009943"/>
    </source>
</evidence>
<dbReference type="InterPro" id="IPR038740">
    <property type="entry name" value="BioF2-like_GNAT_dom"/>
</dbReference>
<comment type="similarity">
    <text evidence="1">Belongs to the FemABX family.</text>
</comment>
<dbReference type="GO" id="GO:0016755">
    <property type="term" value="F:aminoacyltransferase activity"/>
    <property type="evidence" value="ECO:0007669"/>
    <property type="project" value="InterPro"/>
</dbReference>
<dbReference type="PANTHER" id="PTHR36174">
    <property type="entry name" value="LIPID II:GLYCINE GLYCYLTRANSFERASE"/>
    <property type="match status" value="1"/>
</dbReference>
<proteinExistence type="inferred from homology"/>
<keyword evidence="2" id="KW-0808">Transferase</keyword>
<keyword evidence="6" id="KW-0961">Cell wall biogenesis/degradation</keyword>
<dbReference type="InterPro" id="IPR003447">
    <property type="entry name" value="FEMABX"/>
</dbReference>